<dbReference type="GO" id="GO:0004673">
    <property type="term" value="F:protein histidine kinase activity"/>
    <property type="evidence" value="ECO:0007669"/>
    <property type="project" value="UniProtKB-EC"/>
</dbReference>
<keyword evidence="3" id="KW-0808">Transferase</keyword>
<protein>
    <recommendedName>
        <fullName evidence="2">histidine kinase</fullName>
        <ecNumber evidence="2">2.7.13.3</ecNumber>
    </recommendedName>
</protein>
<dbReference type="SUPFAM" id="SSF55874">
    <property type="entry name" value="ATPase domain of HSP90 chaperone/DNA topoisomerase II/histidine kinase"/>
    <property type="match status" value="1"/>
</dbReference>
<dbReference type="InterPro" id="IPR036890">
    <property type="entry name" value="HATPase_C_sf"/>
</dbReference>
<keyword evidence="5" id="KW-0902">Two-component regulatory system</keyword>
<dbReference type="InterPro" id="IPR050736">
    <property type="entry name" value="Sensor_HK_Regulatory"/>
</dbReference>
<accession>A0ABD5XGH0</accession>
<dbReference type="PRINTS" id="PR00344">
    <property type="entry name" value="BCTRLSENSOR"/>
</dbReference>
<sequence length="111" mass="11733">MEIDPAVEYGADIGLLDHIFENLFRNAVAHQTPVTVAVGALEGRSGFYVADDGTGIPREKAGDVLEYGYSTARGGTGVDLTIVSEFVEAHGWKLAISNTEGGGAKSEIYTK</sequence>
<dbReference type="Proteomes" id="UP001596460">
    <property type="component" value="Unassembled WGS sequence"/>
</dbReference>
<dbReference type="Pfam" id="PF02518">
    <property type="entry name" value="HATPase_c"/>
    <property type="match status" value="1"/>
</dbReference>
<dbReference type="GO" id="GO:0000160">
    <property type="term" value="P:phosphorelay signal transduction system"/>
    <property type="evidence" value="ECO:0007669"/>
    <property type="project" value="UniProtKB-KW"/>
</dbReference>
<dbReference type="EMBL" id="JBHTAB010000006">
    <property type="protein sequence ID" value="MFC7130216.1"/>
    <property type="molecule type" value="Genomic_DNA"/>
</dbReference>
<dbReference type="CDD" id="cd00075">
    <property type="entry name" value="HATPase"/>
    <property type="match status" value="1"/>
</dbReference>
<name>A0ABD5XGH0_9EURY</name>
<dbReference type="PANTHER" id="PTHR43711">
    <property type="entry name" value="TWO-COMPONENT HISTIDINE KINASE"/>
    <property type="match status" value="1"/>
</dbReference>
<keyword evidence="8" id="KW-1185">Reference proteome</keyword>
<dbReference type="Gene3D" id="3.30.565.10">
    <property type="entry name" value="Histidine kinase-like ATPase, C-terminal domain"/>
    <property type="match status" value="1"/>
</dbReference>
<dbReference type="InterPro" id="IPR004358">
    <property type="entry name" value="Sig_transdc_His_kin-like_C"/>
</dbReference>
<dbReference type="SMART" id="SM00387">
    <property type="entry name" value="HATPase_c"/>
    <property type="match status" value="1"/>
</dbReference>
<dbReference type="AlphaFoldDB" id="A0ABD5XGH0"/>
<evidence type="ECO:0000313" key="8">
    <source>
        <dbReference type="Proteomes" id="UP001596460"/>
    </source>
</evidence>
<comment type="caution">
    <text evidence="7">The sequence shown here is derived from an EMBL/GenBank/DDBJ whole genome shotgun (WGS) entry which is preliminary data.</text>
</comment>
<reference evidence="7 8" key="1">
    <citation type="journal article" date="2019" name="Int. J. Syst. Evol. Microbiol.">
        <title>The Global Catalogue of Microorganisms (GCM) 10K type strain sequencing project: providing services to taxonomists for standard genome sequencing and annotation.</title>
        <authorList>
            <consortium name="The Broad Institute Genomics Platform"/>
            <consortium name="The Broad Institute Genome Sequencing Center for Infectious Disease"/>
            <person name="Wu L."/>
            <person name="Ma J."/>
        </authorList>
    </citation>
    <scope>NUCLEOTIDE SEQUENCE [LARGE SCALE GENOMIC DNA]</scope>
    <source>
        <strain evidence="7 8">DSM 26526</strain>
    </source>
</reference>
<dbReference type="EC" id="2.7.13.3" evidence="2"/>
<comment type="catalytic activity">
    <reaction evidence="1">
        <text>ATP + protein L-histidine = ADP + protein N-phospho-L-histidine.</text>
        <dbReference type="EC" id="2.7.13.3"/>
    </reaction>
</comment>
<evidence type="ECO:0000256" key="5">
    <source>
        <dbReference type="ARBA" id="ARBA00023012"/>
    </source>
</evidence>
<gene>
    <name evidence="7" type="ORF">ACFQI8_12530</name>
</gene>
<keyword evidence="4 7" id="KW-0418">Kinase</keyword>
<evidence type="ECO:0000256" key="2">
    <source>
        <dbReference type="ARBA" id="ARBA00012438"/>
    </source>
</evidence>
<dbReference type="InterPro" id="IPR003594">
    <property type="entry name" value="HATPase_dom"/>
</dbReference>
<evidence type="ECO:0000259" key="6">
    <source>
        <dbReference type="PROSITE" id="PS50109"/>
    </source>
</evidence>
<evidence type="ECO:0000256" key="1">
    <source>
        <dbReference type="ARBA" id="ARBA00000085"/>
    </source>
</evidence>
<proteinExistence type="predicted"/>
<organism evidence="7 8">
    <name type="scientific">Haloferax chudinovii</name>
    <dbReference type="NCBI Taxonomy" id="1109010"/>
    <lineage>
        <taxon>Archaea</taxon>
        <taxon>Methanobacteriati</taxon>
        <taxon>Methanobacteriota</taxon>
        <taxon>Stenosarchaea group</taxon>
        <taxon>Halobacteria</taxon>
        <taxon>Halobacteriales</taxon>
        <taxon>Haloferacaceae</taxon>
        <taxon>Haloferax</taxon>
    </lineage>
</organism>
<evidence type="ECO:0000313" key="7">
    <source>
        <dbReference type="EMBL" id="MFC7130216.1"/>
    </source>
</evidence>
<feature type="domain" description="Histidine kinase" evidence="6">
    <location>
        <begin position="1"/>
        <end position="111"/>
    </location>
</feature>
<dbReference type="InterPro" id="IPR005467">
    <property type="entry name" value="His_kinase_dom"/>
</dbReference>
<dbReference type="PANTHER" id="PTHR43711:SF1">
    <property type="entry name" value="HISTIDINE KINASE 1"/>
    <property type="match status" value="1"/>
</dbReference>
<dbReference type="PROSITE" id="PS50109">
    <property type="entry name" value="HIS_KIN"/>
    <property type="match status" value="1"/>
</dbReference>
<evidence type="ECO:0000256" key="3">
    <source>
        <dbReference type="ARBA" id="ARBA00022679"/>
    </source>
</evidence>
<evidence type="ECO:0000256" key="4">
    <source>
        <dbReference type="ARBA" id="ARBA00022777"/>
    </source>
</evidence>
<dbReference type="RefSeq" id="WP_390245253.1">
    <property type="nucleotide sequence ID" value="NZ_JBHTAB010000006.1"/>
</dbReference>